<dbReference type="RefSeq" id="WP_264743555.1">
    <property type="nucleotide sequence ID" value="NZ_JAPDHV010000004.1"/>
</dbReference>
<organism evidence="1 2">
    <name type="scientific">Chryseobacterium oryctis</name>
    <dbReference type="NCBI Taxonomy" id="2952618"/>
    <lineage>
        <taxon>Bacteria</taxon>
        <taxon>Pseudomonadati</taxon>
        <taxon>Bacteroidota</taxon>
        <taxon>Flavobacteriia</taxon>
        <taxon>Flavobacteriales</taxon>
        <taxon>Weeksellaceae</taxon>
        <taxon>Chryseobacterium group</taxon>
        <taxon>Chryseobacterium</taxon>
    </lineage>
</organism>
<keyword evidence="2" id="KW-1185">Reference proteome</keyword>
<dbReference type="EMBL" id="JAPDHV010000004">
    <property type="protein sequence ID" value="MCW3161612.1"/>
    <property type="molecule type" value="Genomic_DNA"/>
</dbReference>
<dbReference type="Proteomes" id="UP001163719">
    <property type="component" value="Unassembled WGS sequence"/>
</dbReference>
<comment type="caution">
    <text evidence="1">The sequence shown here is derived from an EMBL/GenBank/DDBJ whole genome shotgun (WGS) entry which is preliminary data.</text>
</comment>
<evidence type="ECO:0000313" key="1">
    <source>
        <dbReference type="EMBL" id="MCW3161612.1"/>
    </source>
</evidence>
<reference evidence="1" key="1">
    <citation type="submission" date="2022-10" db="EMBL/GenBank/DDBJ databases">
        <title>Chryseobacterium babae sp. nov. isolated from the gut of the beetle Oryctes rhinoceros, and Chryseobacterium kimseyorum sp. nov., isolated from a stick insect rearing cage.</title>
        <authorList>
            <person name="Shelomi M."/>
            <person name="Han C.-J."/>
            <person name="Chen W.-M."/>
            <person name="Chen H.-K."/>
            <person name="Liaw S.-J."/>
            <person name="Muhle E."/>
            <person name="Clermont D."/>
        </authorList>
    </citation>
    <scope>NUCLEOTIDE SEQUENCE</scope>
    <source>
        <strain evidence="1">WLa1L2M3</strain>
    </source>
</reference>
<protein>
    <submittedName>
        <fullName evidence="1">Uncharacterized protein</fullName>
    </submittedName>
</protein>
<accession>A0ABT3HP97</accession>
<sequence>MKKIFLGCFLLGIKILTAQVGIGSKNPLGTFHIDGGRDNKDIVNSSQLMGTEAERNDFIITANNKVGIKTINPNEALDVNGKARIRDLEILKSSTNYSLCANGEGVLGKCSPVEQEKKAAYYFKTDEFTYSPYGLSSYNSGYRVAVPIASNDTFLNTLLTSVGNNYQVKVPSSGYFLIGGGINFYIGFDSKITPIYQKDFAKVYIAANIEVSSDGGNLWKSITGCRTLFEILRLPNHVFIVNKPLTIPTVLTELKSNDLIRVVFYRTRDANGNLEGEALDALDIKAAYGGPGYSLSISKL</sequence>
<evidence type="ECO:0000313" key="2">
    <source>
        <dbReference type="Proteomes" id="UP001163719"/>
    </source>
</evidence>
<name>A0ABT3HP97_9FLAO</name>
<gene>
    <name evidence="1" type="ORF">OH806_10090</name>
</gene>
<proteinExistence type="predicted"/>